<dbReference type="EMBL" id="MAXA01000256">
    <property type="protein sequence ID" value="OHV21299.1"/>
    <property type="molecule type" value="Genomic_DNA"/>
</dbReference>
<accession>A0A1S1PJN4</accession>
<dbReference type="RefSeq" id="WP_071066442.1">
    <property type="nucleotide sequence ID" value="NZ_MAXA01000256.1"/>
</dbReference>
<dbReference type="Proteomes" id="UP000179769">
    <property type="component" value="Unassembled WGS sequence"/>
</dbReference>
<sequence length="77" mass="8352">MVVLDVEGDPQETVTGFFSLETADAYARPTPDIQRWVDVGAVATCHPGSHSRDLKRGPSRSGRPVHHPARVAWPCCG</sequence>
<reference evidence="3" key="1">
    <citation type="submission" date="2016-07" db="EMBL/GenBank/DDBJ databases">
        <title>Frankia sp. NRRL B-16219 Genome sequencing.</title>
        <authorList>
            <person name="Ghodhbane-Gtari F."/>
            <person name="Swanson E."/>
            <person name="Gueddou A."/>
            <person name="Louati M."/>
            <person name="Nouioui I."/>
            <person name="Hezbri K."/>
            <person name="Abebe-Akele F."/>
            <person name="Simpson S."/>
            <person name="Morris K."/>
            <person name="Thomas K."/>
            <person name="Gtari M."/>
            <person name="Tisa L.S."/>
        </authorList>
    </citation>
    <scope>NUCLEOTIDE SEQUENCE [LARGE SCALE GENOMIC DNA]</scope>
    <source>
        <strain evidence="3">NRRL B-16219</strain>
    </source>
</reference>
<comment type="caution">
    <text evidence="2">The sequence shown here is derived from an EMBL/GenBank/DDBJ whole genome shotgun (WGS) entry which is preliminary data.</text>
</comment>
<evidence type="ECO:0000313" key="2">
    <source>
        <dbReference type="EMBL" id="OHV21299.1"/>
    </source>
</evidence>
<gene>
    <name evidence="2" type="ORF">BBK14_27045</name>
</gene>
<proteinExistence type="predicted"/>
<name>A0A1S1PJN4_9ACTN</name>
<evidence type="ECO:0000313" key="3">
    <source>
        <dbReference type="Proteomes" id="UP000179769"/>
    </source>
</evidence>
<protein>
    <submittedName>
        <fullName evidence="2">Uncharacterized protein</fullName>
    </submittedName>
</protein>
<organism evidence="2 3">
    <name type="scientific">Parafrankia soli</name>
    <dbReference type="NCBI Taxonomy" id="2599596"/>
    <lineage>
        <taxon>Bacteria</taxon>
        <taxon>Bacillati</taxon>
        <taxon>Actinomycetota</taxon>
        <taxon>Actinomycetes</taxon>
        <taxon>Frankiales</taxon>
        <taxon>Frankiaceae</taxon>
        <taxon>Parafrankia</taxon>
    </lineage>
</organism>
<keyword evidence="3" id="KW-1185">Reference proteome</keyword>
<feature type="region of interest" description="Disordered" evidence="1">
    <location>
        <begin position="47"/>
        <end position="68"/>
    </location>
</feature>
<dbReference type="AlphaFoldDB" id="A0A1S1PJN4"/>
<evidence type="ECO:0000256" key="1">
    <source>
        <dbReference type="SAM" id="MobiDB-lite"/>
    </source>
</evidence>